<evidence type="ECO:0000256" key="6">
    <source>
        <dbReference type="ARBA" id="ARBA00023136"/>
    </source>
</evidence>
<dbReference type="STRING" id="52442.SAMN05421880_102143"/>
<keyword evidence="10" id="KW-1185">Reference proteome</keyword>
<gene>
    <name evidence="8" type="primary">yqjF</name>
    <name evidence="8" type="ORF">NMYAN_10297</name>
    <name evidence="9" type="ORF">SAMN05421880_102143</name>
</gene>
<feature type="transmembrane region" description="Helical" evidence="7">
    <location>
        <begin position="117"/>
        <end position="137"/>
    </location>
</feature>
<evidence type="ECO:0000256" key="1">
    <source>
        <dbReference type="ARBA" id="ARBA00004651"/>
    </source>
</evidence>
<keyword evidence="6 7" id="KW-0472">Membrane</keyword>
<keyword evidence="3" id="KW-1003">Cell membrane</keyword>
<evidence type="ECO:0000313" key="8">
    <source>
        <dbReference type="EMBL" id="CAE6485576.1"/>
    </source>
</evidence>
<organism evidence="9 10">
    <name type="scientific">Nitrosomonas nitrosa</name>
    <dbReference type="NCBI Taxonomy" id="52442"/>
    <lineage>
        <taxon>Bacteria</taxon>
        <taxon>Pseudomonadati</taxon>
        <taxon>Pseudomonadota</taxon>
        <taxon>Betaproteobacteria</taxon>
        <taxon>Nitrosomonadales</taxon>
        <taxon>Nitrosomonadaceae</taxon>
        <taxon>Nitrosomonas</taxon>
    </lineage>
</organism>
<feature type="transmembrane region" description="Helical" evidence="7">
    <location>
        <begin position="60"/>
        <end position="80"/>
    </location>
</feature>
<reference evidence="9 10" key="1">
    <citation type="submission" date="2016-10" db="EMBL/GenBank/DDBJ databases">
        <authorList>
            <person name="de Groot N.N."/>
        </authorList>
    </citation>
    <scope>NUCLEOTIDE SEQUENCE [LARGE SCALE GENOMIC DNA]</scope>
    <source>
        <strain evidence="9 10">Nm146</strain>
    </source>
</reference>
<dbReference type="Proteomes" id="UP000601736">
    <property type="component" value="Unassembled WGS sequence"/>
</dbReference>
<evidence type="ECO:0000313" key="10">
    <source>
        <dbReference type="Proteomes" id="UP000199561"/>
    </source>
</evidence>
<dbReference type="AlphaFoldDB" id="A0A1I4LNR1"/>
<sequence length="146" mass="15540">MFQAIHNVTTRLLTQPTIASLLFPLARISLALVFVMAGFNKLGDGYDGTVQYMASMGVPGYLLPLVIALEIGGGLALMAGWQTRATAVLLAVFSLTTGYIFHSAIDDPMQKILLLKNISIAGGLLILSLTGAGRLSVDRTLYRDGV</sequence>
<feature type="transmembrane region" description="Helical" evidence="7">
    <location>
        <begin position="21"/>
        <end position="40"/>
    </location>
</feature>
<reference evidence="8" key="2">
    <citation type="submission" date="2021-02" db="EMBL/GenBank/DDBJ databases">
        <authorList>
            <person name="Han P."/>
        </authorList>
    </citation>
    <scope>NUCLEOTIDE SEQUENCE</scope>
    <source>
        <strain evidence="8">Nitrosomonas nitrosa 18-3D</strain>
    </source>
</reference>
<dbReference type="PANTHER" id="PTHR33452">
    <property type="entry name" value="OXIDOREDUCTASE CATD-RELATED"/>
    <property type="match status" value="1"/>
</dbReference>
<proteinExistence type="inferred from homology"/>
<accession>A0A1I4LNR1</accession>
<protein>
    <submittedName>
        <fullName evidence="8">Inner membrane protein YqjF</fullName>
    </submittedName>
    <submittedName>
        <fullName evidence="9">Putative oxidoreductase</fullName>
    </submittedName>
</protein>
<evidence type="ECO:0000256" key="4">
    <source>
        <dbReference type="ARBA" id="ARBA00022692"/>
    </source>
</evidence>
<evidence type="ECO:0000256" key="7">
    <source>
        <dbReference type="SAM" id="Phobius"/>
    </source>
</evidence>
<comment type="similarity">
    <text evidence="2">Belongs to the DoxX family.</text>
</comment>
<dbReference type="Pfam" id="PF07681">
    <property type="entry name" value="DoxX"/>
    <property type="match status" value="1"/>
</dbReference>
<dbReference type="PANTHER" id="PTHR33452:SF1">
    <property type="entry name" value="INNER MEMBRANE PROTEIN YPHA-RELATED"/>
    <property type="match status" value="1"/>
</dbReference>
<dbReference type="EMBL" id="CAJNAP010000001">
    <property type="protein sequence ID" value="CAE6485576.1"/>
    <property type="molecule type" value="Genomic_DNA"/>
</dbReference>
<dbReference type="EMBL" id="FOUF01000002">
    <property type="protein sequence ID" value="SFL92476.1"/>
    <property type="molecule type" value="Genomic_DNA"/>
</dbReference>
<keyword evidence="4 7" id="KW-0812">Transmembrane</keyword>
<keyword evidence="5 7" id="KW-1133">Transmembrane helix</keyword>
<evidence type="ECO:0000256" key="3">
    <source>
        <dbReference type="ARBA" id="ARBA00022475"/>
    </source>
</evidence>
<dbReference type="RefSeq" id="WP_090666074.1">
    <property type="nucleotide sequence ID" value="NZ_CAJNAP010000001.1"/>
</dbReference>
<evidence type="ECO:0000256" key="5">
    <source>
        <dbReference type="ARBA" id="ARBA00022989"/>
    </source>
</evidence>
<name>A0A1I4LNR1_9PROT</name>
<feature type="transmembrane region" description="Helical" evidence="7">
    <location>
        <begin position="87"/>
        <end position="105"/>
    </location>
</feature>
<comment type="subcellular location">
    <subcellularLocation>
        <location evidence="1">Cell membrane</location>
        <topology evidence="1">Multi-pass membrane protein</topology>
    </subcellularLocation>
</comment>
<dbReference type="InterPro" id="IPR051907">
    <property type="entry name" value="DoxX-like_oxidoreductase"/>
</dbReference>
<evidence type="ECO:0000256" key="2">
    <source>
        <dbReference type="ARBA" id="ARBA00006679"/>
    </source>
</evidence>
<dbReference type="InterPro" id="IPR032808">
    <property type="entry name" value="DoxX"/>
</dbReference>
<dbReference type="GO" id="GO:0005886">
    <property type="term" value="C:plasma membrane"/>
    <property type="evidence" value="ECO:0007669"/>
    <property type="project" value="UniProtKB-SubCell"/>
</dbReference>
<evidence type="ECO:0000313" key="9">
    <source>
        <dbReference type="EMBL" id="SFL92476.1"/>
    </source>
</evidence>
<dbReference type="Proteomes" id="UP000199561">
    <property type="component" value="Unassembled WGS sequence"/>
</dbReference>